<dbReference type="Proteomes" id="UP000177199">
    <property type="component" value="Unassembled WGS sequence"/>
</dbReference>
<dbReference type="GO" id="GO:0006412">
    <property type="term" value="P:translation"/>
    <property type="evidence" value="ECO:0007669"/>
    <property type="project" value="UniProtKB-UniRule"/>
</dbReference>
<comment type="caution">
    <text evidence="6">The sequence shown here is derived from an EMBL/GenBank/DDBJ whole genome shotgun (WGS) entry which is preliminary data.</text>
</comment>
<evidence type="ECO:0000256" key="2">
    <source>
        <dbReference type="ARBA" id="ARBA00022980"/>
    </source>
</evidence>
<dbReference type="EMBL" id="MFZV01000002">
    <property type="protein sequence ID" value="OGK31627.1"/>
    <property type="molecule type" value="Genomic_DNA"/>
</dbReference>
<evidence type="ECO:0000313" key="7">
    <source>
        <dbReference type="Proteomes" id="UP000177199"/>
    </source>
</evidence>
<dbReference type="PRINTS" id="PR00395">
    <property type="entry name" value="RIBOSOMALS2"/>
</dbReference>
<dbReference type="PANTHER" id="PTHR12534">
    <property type="entry name" value="30S RIBOSOMAL PROTEIN S2 PROKARYOTIC AND ORGANELLAR"/>
    <property type="match status" value="1"/>
</dbReference>
<evidence type="ECO:0000256" key="3">
    <source>
        <dbReference type="ARBA" id="ARBA00023274"/>
    </source>
</evidence>
<keyword evidence="2 5" id="KW-0689">Ribosomal protein</keyword>
<dbReference type="InterPro" id="IPR001865">
    <property type="entry name" value="Ribosomal_uS2"/>
</dbReference>
<gene>
    <name evidence="5" type="primary">rpsB</name>
    <name evidence="6" type="ORF">A3F29_00045</name>
</gene>
<dbReference type="InterPro" id="IPR018130">
    <property type="entry name" value="Ribosomal_uS2_CS"/>
</dbReference>
<proteinExistence type="inferred from homology"/>
<dbReference type="Gene3D" id="1.10.287.610">
    <property type="entry name" value="Helix hairpin bin"/>
    <property type="match status" value="1"/>
</dbReference>
<dbReference type="NCBIfam" id="TIGR01011">
    <property type="entry name" value="rpsB_bact"/>
    <property type="match status" value="1"/>
</dbReference>
<dbReference type="InterPro" id="IPR005706">
    <property type="entry name" value="Ribosomal_uS2_bac/mit/plastid"/>
</dbReference>
<dbReference type="Gene3D" id="3.40.50.10490">
    <property type="entry name" value="Glucose-6-phosphate isomerase like protein, domain 1"/>
    <property type="match status" value="1"/>
</dbReference>
<accession>A0A1F7HK69</accession>
<protein>
    <recommendedName>
        <fullName evidence="4 5">Small ribosomal subunit protein uS2</fullName>
    </recommendedName>
</protein>
<keyword evidence="3 5" id="KW-0687">Ribonucleoprotein</keyword>
<dbReference type="HAMAP" id="MF_00291_B">
    <property type="entry name" value="Ribosomal_uS2_B"/>
    <property type="match status" value="1"/>
</dbReference>
<evidence type="ECO:0000256" key="1">
    <source>
        <dbReference type="ARBA" id="ARBA00006242"/>
    </source>
</evidence>
<dbReference type="CDD" id="cd01425">
    <property type="entry name" value="RPS2"/>
    <property type="match status" value="1"/>
</dbReference>
<dbReference type="GO" id="GO:0015935">
    <property type="term" value="C:small ribosomal subunit"/>
    <property type="evidence" value="ECO:0007669"/>
    <property type="project" value="InterPro"/>
</dbReference>
<evidence type="ECO:0000256" key="5">
    <source>
        <dbReference type="HAMAP-Rule" id="MF_00291"/>
    </source>
</evidence>
<dbReference type="GO" id="GO:0003735">
    <property type="term" value="F:structural constituent of ribosome"/>
    <property type="evidence" value="ECO:0007669"/>
    <property type="project" value="InterPro"/>
</dbReference>
<dbReference type="SUPFAM" id="SSF52313">
    <property type="entry name" value="Ribosomal protein S2"/>
    <property type="match status" value="1"/>
</dbReference>
<evidence type="ECO:0000313" key="6">
    <source>
        <dbReference type="EMBL" id="OGK31627.1"/>
    </source>
</evidence>
<dbReference type="PANTHER" id="PTHR12534:SF0">
    <property type="entry name" value="SMALL RIBOSOMAL SUBUNIT PROTEIN US2M"/>
    <property type="match status" value="1"/>
</dbReference>
<dbReference type="AlphaFoldDB" id="A0A1F7HK69"/>
<evidence type="ECO:0000256" key="4">
    <source>
        <dbReference type="ARBA" id="ARBA00035256"/>
    </source>
</evidence>
<reference evidence="6 7" key="1">
    <citation type="journal article" date="2016" name="Nat. Commun.">
        <title>Thousands of microbial genomes shed light on interconnected biogeochemical processes in an aquifer system.</title>
        <authorList>
            <person name="Anantharaman K."/>
            <person name="Brown C.T."/>
            <person name="Hug L.A."/>
            <person name="Sharon I."/>
            <person name="Castelle C.J."/>
            <person name="Probst A.J."/>
            <person name="Thomas B.C."/>
            <person name="Singh A."/>
            <person name="Wilkins M.J."/>
            <person name="Karaoz U."/>
            <person name="Brodie E.L."/>
            <person name="Williams K.H."/>
            <person name="Hubbard S.S."/>
            <person name="Banfield J.F."/>
        </authorList>
    </citation>
    <scope>NUCLEOTIDE SEQUENCE [LARGE SCALE GENOMIC DNA]</scope>
</reference>
<dbReference type="InterPro" id="IPR023591">
    <property type="entry name" value="Ribosomal_uS2_flav_dom_sf"/>
</dbReference>
<comment type="similarity">
    <text evidence="1 5">Belongs to the universal ribosomal protein uS2 family.</text>
</comment>
<sequence>MKDDKDLKKLKELFDAGVHLGHKKNRVHPKAKKNIYKFEKGVSIIDLTKTLEQIKSAKQFLIESRNNNDQILVVATKRIGSDFATKISQDAGLPYITTKWMSGLLTNFDTIMKNVKKLKELKEERESGAWNKLVKHERTKLDKQIHKLEKFYGGLINLEKIPNTIFILDTKTEKNALSEAMKTSTKVVAILDTNSNPDDVDFPVVANDDSPTSIEYLLNELLGQAKVTKKQKK</sequence>
<name>A0A1F7HK69_9BACT</name>
<dbReference type="PROSITE" id="PS00962">
    <property type="entry name" value="RIBOSOMAL_S2_1"/>
    <property type="match status" value="1"/>
</dbReference>
<organism evidence="6 7">
    <name type="scientific">Candidatus Roizmanbacteria bacterium RIFCSPHIGHO2_12_FULL_33_9</name>
    <dbReference type="NCBI Taxonomy" id="1802045"/>
    <lineage>
        <taxon>Bacteria</taxon>
        <taxon>Candidatus Roizmaniibacteriota</taxon>
    </lineage>
</organism>
<dbReference type="Pfam" id="PF00318">
    <property type="entry name" value="Ribosomal_S2"/>
    <property type="match status" value="1"/>
</dbReference>